<feature type="transmembrane region" description="Helical" evidence="8">
    <location>
        <begin position="140"/>
        <end position="163"/>
    </location>
</feature>
<evidence type="ECO:0000313" key="9">
    <source>
        <dbReference type="EMBL" id="OGH59419.1"/>
    </source>
</evidence>
<organism evidence="9 10">
    <name type="scientific">Candidatus Magasanikbacteria bacterium RIFCSPHIGHO2_01_FULL_33_34</name>
    <dbReference type="NCBI Taxonomy" id="1798671"/>
    <lineage>
        <taxon>Bacteria</taxon>
        <taxon>Candidatus Magasanikiibacteriota</taxon>
    </lineage>
</organism>
<dbReference type="AlphaFoldDB" id="A0A1F6LJA7"/>
<feature type="transmembrane region" description="Helical" evidence="8">
    <location>
        <begin position="93"/>
        <end position="119"/>
    </location>
</feature>
<reference evidence="9 10" key="1">
    <citation type="journal article" date="2016" name="Nat. Commun.">
        <title>Thousands of microbial genomes shed light on interconnected biogeochemical processes in an aquifer system.</title>
        <authorList>
            <person name="Anantharaman K."/>
            <person name="Brown C.T."/>
            <person name="Hug L.A."/>
            <person name="Sharon I."/>
            <person name="Castelle C.J."/>
            <person name="Probst A.J."/>
            <person name="Thomas B.C."/>
            <person name="Singh A."/>
            <person name="Wilkins M.J."/>
            <person name="Karaoz U."/>
            <person name="Brodie E.L."/>
            <person name="Williams K.H."/>
            <person name="Hubbard S.S."/>
            <person name="Banfield J.F."/>
        </authorList>
    </citation>
    <scope>NUCLEOTIDE SEQUENCE [LARGE SCALE GENOMIC DNA]</scope>
</reference>
<comment type="caution">
    <text evidence="9">The sequence shown here is derived from an EMBL/GenBank/DDBJ whole genome shotgun (WGS) entry which is preliminary data.</text>
</comment>
<evidence type="ECO:0000256" key="7">
    <source>
        <dbReference type="ARBA" id="ARBA00023136"/>
    </source>
</evidence>
<gene>
    <name evidence="9" type="ORF">A2725_01155</name>
</gene>
<dbReference type="GO" id="GO:0016763">
    <property type="term" value="F:pentosyltransferase activity"/>
    <property type="evidence" value="ECO:0007669"/>
    <property type="project" value="TreeGrafter"/>
</dbReference>
<keyword evidence="4" id="KW-0808">Transferase</keyword>
<evidence type="ECO:0000256" key="8">
    <source>
        <dbReference type="SAM" id="Phobius"/>
    </source>
</evidence>
<keyword evidence="5 8" id="KW-0812">Transmembrane</keyword>
<proteinExistence type="predicted"/>
<feature type="transmembrane region" description="Helical" evidence="8">
    <location>
        <begin position="217"/>
        <end position="237"/>
    </location>
</feature>
<keyword evidence="6 8" id="KW-1133">Transmembrane helix</keyword>
<feature type="transmembrane region" description="Helical" evidence="8">
    <location>
        <begin position="169"/>
        <end position="197"/>
    </location>
</feature>
<evidence type="ECO:0000256" key="5">
    <source>
        <dbReference type="ARBA" id="ARBA00022692"/>
    </source>
</evidence>
<evidence type="ECO:0000313" key="10">
    <source>
        <dbReference type="Proteomes" id="UP000177067"/>
    </source>
</evidence>
<feature type="transmembrane region" description="Helical" evidence="8">
    <location>
        <begin position="422"/>
        <end position="441"/>
    </location>
</feature>
<dbReference type="PANTHER" id="PTHR33908:SF11">
    <property type="entry name" value="MEMBRANE PROTEIN"/>
    <property type="match status" value="1"/>
</dbReference>
<evidence type="ECO:0000256" key="6">
    <source>
        <dbReference type="ARBA" id="ARBA00022989"/>
    </source>
</evidence>
<accession>A0A1F6LJA7</accession>
<dbReference type="EMBL" id="MFPS01000007">
    <property type="protein sequence ID" value="OGH59419.1"/>
    <property type="molecule type" value="Genomic_DNA"/>
</dbReference>
<feature type="transmembrane region" description="Helical" evidence="8">
    <location>
        <begin position="364"/>
        <end position="383"/>
    </location>
</feature>
<protein>
    <recommendedName>
        <fullName evidence="11">Glycosyltransferase RgtA/B/C/D-like domain-containing protein</fullName>
    </recommendedName>
</protein>
<dbReference type="Proteomes" id="UP000177067">
    <property type="component" value="Unassembled WGS sequence"/>
</dbReference>
<evidence type="ECO:0000256" key="2">
    <source>
        <dbReference type="ARBA" id="ARBA00022475"/>
    </source>
</evidence>
<evidence type="ECO:0000256" key="1">
    <source>
        <dbReference type="ARBA" id="ARBA00004651"/>
    </source>
</evidence>
<evidence type="ECO:0000256" key="4">
    <source>
        <dbReference type="ARBA" id="ARBA00022679"/>
    </source>
</evidence>
<name>A0A1F6LJA7_9BACT</name>
<dbReference type="GO" id="GO:0009103">
    <property type="term" value="P:lipopolysaccharide biosynthetic process"/>
    <property type="evidence" value="ECO:0007669"/>
    <property type="project" value="UniProtKB-ARBA"/>
</dbReference>
<feature type="transmembrane region" description="Helical" evidence="8">
    <location>
        <begin position="12"/>
        <end position="33"/>
    </location>
</feature>
<dbReference type="PANTHER" id="PTHR33908">
    <property type="entry name" value="MANNOSYLTRANSFERASE YKCB-RELATED"/>
    <property type="match status" value="1"/>
</dbReference>
<comment type="subcellular location">
    <subcellularLocation>
        <location evidence="1">Cell membrane</location>
        <topology evidence="1">Multi-pass membrane protein</topology>
    </subcellularLocation>
</comment>
<evidence type="ECO:0000256" key="3">
    <source>
        <dbReference type="ARBA" id="ARBA00022676"/>
    </source>
</evidence>
<sequence>MIKLIKKYNIEIILFLLAFSIRAIYAIVIQRMFGEDVFVSYSDTTVYVKLANNILYNNIFSEALVHPELVPDAMRTPGYPLFLLPFRLFSTPYITIVMVQNILAGIVSVLIYKIALLLFNNKYVGIISSVIFSFDPTMIYWSNLLMSDHFAGVFFAFFVLFFIKKKYGLAGLMIGITAQVRPIFLYLFPIVIITLLYMHKDSVKNFLRTKKIKKQPFIKPVVLVVFFFCLVLFPWMARNYKQFGHFSLSSNGWMAIHIYISEPFAKLHNIPHYWLEPPPDYYQFPGSDNMRRPNKYTYYHYEYNNHPFYKEYLRDLITRHPIDFIRFHLTGAFKGFFKADYGYLADHVLLPKKPDFPQYVLKPVVAFLFIFWYGLVLLALSTLMIKKYRLWTSFLLSFLALNVLLTGNIANGSNSGRYNMPFFPFVVMLGVFGAWEIYCKYIRNKKVCTQKNILKKD</sequence>
<keyword evidence="2" id="KW-1003">Cell membrane</keyword>
<feature type="transmembrane region" description="Helical" evidence="8">
    <location>
        <begin position="390"/>
        <end position="410"/>
    </location>
</feature>
<dbReference type="GO" id="GO:0005886">
    <property type="term" value="C:plasma membrane"/>
    <property type="evidence" value="ECO:0007669"/>
    <property type="project" value="UniProtKB-SubCell"/>
</dbReference>
<keyword evidence="3" id="KW-0328">Glycosyltransferase</keyword>
<dbReference type="InterPro" id="IPR050297">
    <property type="entry name" value="LipidA_mod_glycosyltrf_83"/>
</dbReference>
<evidence type="ECO:0008006" key="11">
    <source>
        <dbReference type="Google" id="ProtNLM"/>
    </source>
</evidence>
<keyword evidence="7 8" id="KW-0472">Membrane</keyword>